<feature type="region of interest" description="Disordered" evidence="6">
    <location>
        <begin position="98"/>
        <end position="128"/>
    </location>
</feature>
<dbReference type="STRING" id="109264.A0A1F8A0X1"/>
<feature type="region of interest" description="Disordered" evidence="6">
    <location>
        <begin position="62"/>
        <end position="85"/>
    </location>
</feature>
<dbReference type="OrthoDB" id="443402at2759"/>
<dbReference type="RefSeq" id="XP_022388712.1">
    <property type="nucleotide sequence ID" value="XM_022532925.1"/>
</dbReference>
<evidence type="ECO:0000256" key="1">
    <source>
        <dbReference type="ARBA" id="ARBA00022737"/>
    </source>
</evidence>
<dbReference type="CDD" id="cd00067">
    <property type="entry name" value="GAL4"/>
    <property type="match status" value="1"/>
</dbReference>
<dbReference type="InterPro" id="IPR001138">
    <property type="entry name" value="Zn2Cys6_DnaBD"/>
</dbReference>
<accession>A0A1F8A0X1</accession>
<evidence type="ECO:0000256" key="5">
    <source>
        <dbReference type="ARBA" id="ARBA00023242"/>
    </source>
</evidence>
<dbReference type="PANTHER" id="PTHR10039:SF5">
    <property type="entry name" value="NACHT DOMAIN-CONTAINING PROTEIN"/>
    <property type="match status" value="1"/>
</dbReference>
<comment type="caution">
    <text evidence="8">The sequence shown here is derived from an EMBL/GenBank/DDBJ whole genome shotgun (WGS) entry which is preliminary data.</text>
</comment>
<dbReference type="GO" id="GO:0003677">
    <property type="term" value="F:DNA binding"/>
    <property type="evidence" value="ECO:0007669"/>
    <property type="project" value="UniProtKB-KW"/>
</dbReference>
<proteinExistence type="predicted"/>
<keyword evidence="5" id="KW-0539">Nucleus</keyword>
<dbReference type="SUPFAM" id="SSF52540">
    <property type="entry name" value="P-loop containing nucleoside triphosphate hydrolases"/>
    <property type="match status" value="1"/>
</dbReference>
<dbReference type="InterPro" id="IPR056693">
    <property type="entry name" value="DUF7791"/>
</dbReference>
<dbReference type="InterPro" id="IPR056884">
    <property type="entry name" value="NPHP3-like_N"/>
</dbReference>
<dbReference type="SMART" id="SM00066">
    <property type="entry name" value="GAL4"/>
    <property type="match status" value="1"/>
</dbReference>
<dbReference type="Pfam" id="PF25053">
    <property type="entry name" value="DUF7791"/>
    <property type="match status" value="1"/>
</dbReference>
<dbReference type="PROSITE" id="PS00463">
    <property type="entry name" value="ZN2_CY6_FUNGAL_1"/>
    <property type="match status" value="1"/>
</dbReference>
<dbReference type="Gene3D" id="3.40.50.300">
    <property type="entry name" value="P-loop containing nucleotide triphosphate hydrolases"/>
    <property type="match status" value="1"/>
</dbReference>
<feature type="domain" description="Zn(2)-C6 fungal-type" evidence="7">
    <location>
        <begin position="23"/>
        <end position="53"/>
    </location>
</feature>
<feature type="compositionally biased region" description="Basic and acidic residues" evidence="6">
    <location>
        <begin position="64"/>
        <end position="78"/>
    </location>
</feature>
<keyword evidence="1" id="KW-0677">Repeat</keyword>
<keyword evidence="2" id="KW-0805">Transcription regulation</keyword>
<dbReference type="Gene3D" id="4.10.240.10">
    <property type="entry name" value="Zn(2)-C6 fungal-type DNA-binding domain"/>
    <property type="match status" value="1"/>
</dbReference>
<dbReference type="AlphaFoldDB" id="A0A1F8A0X1"/>
<dbReference type="InterPro" id="IPR036864">
    <property type="entry name" value="Zn2-C6_fun-type_DNA-bd_sf"/>
</dbReference>
<reference evidence="8 9" key="1">
    <citation type="journal article" date="2016" name="Genome Biol. Evol.">
        <title>Draft genome sequence of an aflatoxigenic Aspergillus species, A. bombycis.</title>
        <authorList>
            <person name="Moore G.G."/>
            <person name="Mack B.M."/>
            <person name="Beltz S.B."/>
            <person name="Gilbert M.K."/>
        </authorList>
    </citation>
    <scope>NUCLEOTIDE SEQUENCE [LARGE SCALE GENOMIC DNA]</scope>
    <source>
        <strain evidence="9">NRRL 26010</strain>
    </source>
</reference>
<organism evidence="8 9">
    <name type="scientific">Aspergillus bombycis</name>
    <dbReference type="NCBI Taxonomy" id="109264"/>
    <lineage>
        <taxon>Eukaryota</taxon>
        <taxon>Fungi</taxon>
        <taxon>Dikarya</taxon>
        <taxon>Ascomycota</taxon>
        <taxon>Pezizomycotina</taxon>
        <taxon>Eurotiomycetes</taxon>
        <taxon>Eurotiomycetidae</taxon>
        <taxon>Eurotiales</taxon>
        <taxon>Aspergillaceae</taxon>
        <taxon>Aspergillus</taxon>
    </lineage>
</organism>
<name>A0A1F8A0X1_9EURO</name>
<evidence type="ECO:0000313" key="9">
    <source>
        <dbReference type="Proteomes" id="UP000179179"/>
    </source>
</evidence>
<evidence type="ECO:0000256" key="3">
    <source>
        <dbReference type="ARBA" id="ARBA00023125"/>
    </source>
</evidence>
<evidence type="ECO:0000256" key="2">
    <source>
        <dbReference type="ARBA" id="ARBA00023015"/>
    </source>
</evidence>
<dbReference type="GeneID" id="34449186"/>
<dbReference type="PANTHER" id="PTHR10039">
    <property type="entry name" value="AMELOGENIN"/>
    <property type="match status" value="1"/>
</dbReference>
<keyword evidence="4" id="KW-0804">Transcription</keyword>
<dbReference type="Proteomes" id="UP000179179">
    <property type="component" value="Unassembled WGS sequence"/>
</dbReference>
<feature type="compositionally biased region" description="Low complexity" evidence="6">
    <location>
        <begin position="117"/>
        <end position="126"/>
    </location>
</feature>
<evidence type="ECO:0000256" key="4">
    <source>
        <dbReference type="ARBA" id="ARBA00023163"/>
    </source>
</evidence>
<evidence type="ECO:0000259" key="7">
    <source>
        <dbReference type="PROSITE" id="PS50048"/>
    </source>
</evidence>
<dbReference type="GO" id="GO:0000981">
    <property type="term" value="F:DNA-binding transcription factor activity, RNA polymerase II-specific"/>
    <property type="evidence" value="ECO:0007669"/>
    <property type="project" value="InterPro"/>
</dbReference>
<keyword evidence="3" id="KW-0238">DNA-binding</keyword>
<sequence>MTPRTKNYRPPRRRPAHLRTKTGCLTCRKRKKKCDETPGTCSNCARRWLSCEWPANLCGNQKQTRSEHRSTSKAHSEHSPQASINEWHVNQHGIVVDYAPSDSPSWDTEGGSDGLLSPTNTTTPSSQNDYTMTTHNSPPSILNYISPLICLSPAITPASAPLFEFLRAVFLPQLIRPMAHDAVIRSAANNSLTLALRTPFYMHALLACCGAEIPVDDIYSQTHFQKLARMHYVKAIAGLRESLDSGMFDAANTAIIRTSLILCIYERSKPRLSRGVDAHILGLAQLIQLRFQHNQTTPELQSDEETNTSRVILEAFIFHATTSIPFQQTIKPPEPVETALSLAETKLQEMYRWKEPVYHESPVLGAPPKLFVYAREIALMHERSSAEGIDVARCHELQRLLSRLSDCGIEEPHPPSETDWLAPTTYTPLLLGPRLYIIVSKILLEHMINNNSATAGSDLPELVREVMLNSERIGSAGPILDPLPALHLCESTLKFLAFSCALLSPAGELNQSVEGLPVEYTNLNHIYDTLRLLRGGLKGMLTNEWSTDESISYGDFELQNLAQCCLGICEKLLVTVNQLRSHDSSPSTVRSFHEALRGVWNAKQVEALEEGLLVCRRQAMRVVMIVLRDDQSSILEEIQSLKNRNRQIDVSRTRWLADNLQTLSDVRYQAAEEYIGDLLSGVANTVNLDQLSSMACKMTHVVQKASKVAFVQRFLTTLHFRSIRDRHARITRAHEKTFVWVFPRDINETAHRLPRPTILPWLRGQDGNIYWVSGKAASGKSALMRYLLAHPQTQENLRSWAGSEKLVIASHFFWGAGNTMQRSKIGLLQSLLYGIFTQSPDLIPIVCLRRWEATMLGEHGDSPWCMEELLETFECLFSQTAIPTKFCFFIDGLDECTGEHSEVIELLNSLVHSNVKMCLSSRPWQVFEDAYGVSADRKLYLERHNRDDIHDYVRSELEQHPAWGPLVKINSQTYEIVAEIADRAQGVFLWAVLVVRSFGELLSNGDTLFFLQKKLHMIPVDLEQLFEFMLGSVDPIYTSYVCYTFKVASSAPEPLPVQQYVSFEKQIEGENNIHQQKNEPLTYRDILLRVDPLKRQLKNMCKGLLEVYCRRNEEDLQRYRVDFLHRTAREFFKGNEIVQDTHAIGWD</sequence>
<keyword evidence="9" id="KW-1185">Reference proteome</keyword>
<evidence type="ECO:0000313" key="8">
    <source>
        <dbReference type="EMBL" id="OGM44995.1"/>
    </source>
</evidence>
<gene>
    <name evidence="8" type="ORF">ABOM_005796</name>
</gene>
<protein>
    <recommendedName>
        <fullName evidence="7">Zn(2)-C6 fungal-type domain-containing protein</fullName>
    </recommendedName>
</protein>
<dbReference type="SUPFAM" id="SSF57701">
    <property type="entry name" value="Zn2/Cys6 DNA-binding domain"/>
    <property type="match status" value="1"/>
</dbReference>
<dbReference type="Pfam" id="PF00172">
    <property type="entry name" value="Zn_clus"/>
    <property type="match status" value="1"/>
</dbReference>
<evidence type="ECO:0000256" key="6">
    <source>
        <dbReference type="SAM" id="MobiDB-lite"/>
    </source>
</evidence>
<dbReference type="InterPro" id="IPR027417">
    <property type="entry name" value="P-loop_NTPase"/>
</dbReference>
<dbReference type="Pfam" id="PF24883">
    <property type="entry name" value="NPHP3_N"/>
    <property type="match status" value="1"/>
</dbReference>
<dbReference type="PROSITE" id="PS50048">
    <property type="entry name" value="ZN2_CY6_FUNGAL_2"/>
    <property type="match status" value="1"/>
</dbReference>
<dbReference type="EMBL" id="LYCR01000047">
    <property type="protein sequence ID" value="OGM44995.1"/>
    <property type="molecule type" value="Genomic_DNA"/>
</dbReference>
<dbReference type="GO" id="GO:0008270">
    <property type="term" value="F:zinc ion binding"/>
    <property type="evidence" value="ECO:0007669"/>
    <property type="project" value="InterPro"/>
</dbReference>